<dbReference type="AlphaFoldDB" id="A0A5N7AFK1"/>
<keyword evidence="2" id="KW-1185">Reference proteome</keyword>
<evidence type="ECO:0000313" key="1">
    <source>
        <dbReference type="EMBL" id="KAE8368602.1"/>
    </source>
</evidence>
<name>A0A5N7AFK1_9EURO</name>
<dbReference type="GeneID" id="43649963"/>
<dbReference type="RefSeq" id="XP_031931683.1">
    <property type="nucleotide sequence ID" value="XM_032065517.1"/>
</dbReference>
<gene>
    <name evidence="1" type="ORF">BDV27DRAFT_122023</name>
</gene>
<evidence type="ECO:0000313" key="2">
    <source>
        <dbReference type="Proteomes" id="UP000326268"/>
    </source>
</evidence>
<organism evidence="1 2">
    <name type="scientific">Aspergillus caelatus</name>
    <dbReference type="NCBI Taxonomy" id="61420"/>
    <lineage>
        <taxon>Eukaryota</taxon>
        <taxon>Fungi</taxon>
        <taxon>Dikarya</taxon>
        <taxon>Ascomycota</taxon>
        <taxon>Pezizomycotina</taxon>
        <taxon>Eurotiomycetes</taxon>
        <taxon>Eurotiomycetidae</taxon>
        <taxon>Eurotiales</taxon>
        <taxon>Aspergillaceae</taxon>
        <taxon>Aspergillus</taxon>
        <taxon>Aspergillus subgen. Circumdati</taxon>
    </lineage>
</organism>
<sequence length="57" mass="5960">MVVVDQVVKCICVFGACGEVAFPVVGYIVLGQFPYIGGIVILVEMDCCCAELSGNMG</sequence>
<proteinExistence type="predicted"/>
<protein>
    <submittedName>
        <fullName evidence="1">Uncharacterized protein</fullName>
    </submittedName>
</protein>
<dbReference type="Proteomes" id="UP000326268">
    <property type="component" value="Unassembled WGS sequence"/>
</dbReference>
<dbReference type="EMBL" id="ML737582">
    <property type="protein sequence ID" value="KAE8368602.1"/>
    <property type="molecule type" value="Genomic_DNA"/>
</dbReference>
<reference evidence="1 2" key="1">
    <citation type="submission" date="2019-04" db="EMBL/GenBank/DDBJ databases">
        <title>Friends and foes A comparative genomics studyof 23 Aspergillus species from section Flavi.</title>
        <authorList>
            <consortium name="DOE Joint Genome Institute"/>
            <person name="Kjaerbolling I."/>
            <person name="Vesth T."/>
            <person name="Frisvad J.C."/>
            <person name="Nybo J.L."/>
            <person name="Theobald S."/>
            <person name="Kildgaard S."/>
            <person name="Isbrandt T."/>
            <person name="Kuo A."/>
            <person name="Sato A."/>
            <person name="Lyhne E.K."/>
            <person name="Kogle M.E."/>
            <person name="Wiebenga A."/>
            <person name="Kun R.S."/>
            <person name="Lubbers R.J."/>
            <person name="Makela M.R."/>
            <person name="Barry K."/>
            <person name="Chovatia M."/>
            <person name="Clum A."/>
            <person name="Daum C."/>
            <person name="Haridas S."/>
            <person name="He G."/>
            <person name="LaButti K."/>
            <person name="Lipzen A."/>
            <person name="Mondo S."/>
            <person name="Riley R."/>
            <person name="Salamov A."/>
            <person name="Simmons B.A."/>
            <person name="Magnuson J.K."/>
            <person name="Henrissat B."/>
            <person name="Mortensen U.H."/>
            <person name="Larsen T.O."/>
            <person name="Devries R.P."/>
            <person name="Grigoriev I.V."/>
            <person name="Machida M."/>
            <person name="Baker S.E."/>
            <person name="Andersen M.R."/>
        </authorList>
    </citation>
    <scope>NUCLEOTIDE SEQUENCE [LARGE SCALE GENOMIC DNA]</scope>
    <source>
        <strain evidence="1 2">CBS 763.97</strain>
    </source>
</reference>
<accession>A0A5N7AFK1</accession>